<evidence type="ECO:0000256" key="1">
    <source>
        <dbReference type="ARBA" id="ARBA00005250"/>
    </source>
</evidence>
<protein>
    <submittedName>
        <fullName evidence="3">Quinoprotein relay system zinc metallohydrolase 2</fullName>
    </submittedName>
</protein>
<dbReference type="GO" id="GO:0017001">
    <property type="term" value="P:antibiotic catabolic process"/>
    <property type="evidence" value="ECO:0007669"/>
    <property type="project" value="UniProtKB-ARBA"/>
</dbReference>
<evidence type="ECO:0000259" key="2">
    <source>
        <dbReference type="SMART" id="SM00849"/>
    </source>
</evidence>
<dbReference type="InterPro" id="IPR036866">
    <property type="entry name" value="RibonucZ/Hydroxyglut_hydro"/>
</dbReference>
<organism evidence="3 4">
    <name type="scientific">Mangrovicoccus algicola</name>
    <dbReference type="NCBI Taxonomy" id="2771008"/>
    <lineage>
        <taxon>Bacteria</taxon>
        <taxon>Pseudomonadati</taxon>
        <taxon>Pseudomonadota</taxon>
        <taxon>Alphaproteobacteria</taxon>
        <taxon>Rhodobacterales</taxon>
        <taxon>Paracoccaceae</taxon>
        <taxon>Mangrovicoccus</taxon>
    </lineage>
</organism>
<keyword evidence="4" id="KW-1185">Reference proteome</keyword>
<dbReference type="SMART" id="SM00849">
    <property type="entry name" value="Lactamase_B"/>
    <property type="match status" value="1"/>
</dbReference>
<feature type="domain" description="Metallo-beta-lactamase" evidence="2">
    <location>
        <begin position="90"/>
        <end position="272"/>
    </location>
</feature>
<dbReference type="RefSeq" id="WP_193179170.1">
    <property type="nucleotide sequence ID" value="NZ_JACVXA010000004.1"/>
</dbReference>
<sequence>MFEILVTLCALGGAPCRDMLIPGPGWTDPAACHAAAAAAVPPDLPGLAASGPPFCAAAGLGLALEEAAPGVFVHAGRVAEPDPGNRGDVSNLAVVIGTRAVAVIDSGGSRAVGENLWRAIRARTDLPVTAVILTHMHPDHVFGAAVPAAAGAEVLGAAGLGRAMADRAASYLDRYAAEIGPGFLGSTIPAVSREVADRAEIDLGGRVLSLRAWPAAHSPADLTVADSLSDLLFAGDLVFDRHLPTLDGSLRGWQHVLESLAAEAYAGVVPGHGAAVLPWPGGAAPMRRYLDALAVQTRAAIAAGARMEEAVAAVAAAEARGWALSDLHHPRNVTAAYAELEWE</sequence>
<dbReference type="InterPro" id="IPR001279">
    <property type="entry name" value="Metallo-B-lactamas"/>
</dbReference>
<dbReference type="PANTHER" id="PTHR42951">
    <property type="entry name" value="METALLO-BETA-LACTAMASE DOMAIN-CONTAINING"/>
    <property type="match status" value="1"/>
</dbReference>
<accession>A0A8J7CYU9</accession>
<dbReference type="AlphaFoldDB" id="A0A8J7CYU9"/>
<dbReference type="Proteomes" id="UP000609121">
    <property type="component" value="Unassembled WGS sequence"/>
</dbReference>
<dbReference type="PANTHER" id="PTHR42951:SF4">
    <property type="entry name" value="ACYL-COENZYME A THIOESTERASE MBLAC2"/>
    <property type="match status" value="1"/>
</dbReference>
<evidence type="ECO:0000313" key="3">
    <source>
        <dbReference type="EMBL" id="MBE3636988.1"/>
    </source>
</evidence>
<dbReference type="InterPro" id="IPR030829">
    <property type="entry name" value="SoxH-rel_PQQ_2"/>
</dbReference>
<dbReference type="Pfam" id="PF00753">
    <property type="entry name" value="Lactamase_B"/>
    <property type="match status" value="1"/>
</dbReference>
<dbReference type="CDD" id="cd16282">
    <property type="entry name" value="metallo-hydrolase-like_MBL-fold"/>
    <property type="match status" value="1"/>
</dbReference>
<dbReference type="Gene3D" id="3.60.15.10">
    <property type="entry name" value="Ribonuclease Z/Hydroxyacylglutathione hydrolase-like"/>
    <property type="match status" value="1"/>
</dbReference>
<comment type="similarity">
    <text evidence="1">Belongs to the metallo-beta-lactamase superfamily. Class-B beta-lactamase family.</text>
</comment>
<dbReference type="SUPFAM" id="SSF56281">
    <property type="entry name" value="Metallo-hydrolase/oxidoreductase"/>
    <property type="match status" value="1"/>
</dbReference>
<reference evidence="3" key="1">
    <citation type="submission" date="2020-09" db="EMBL/GenBank/DDBJ databases">
        <title>A novel bacterium of genus Mangrovicoccus, isolated from South China Sea.</title>
        <authorList>
            <person name="Huang H."/>
            <person name="Mo K."/>
            <person name="Hu Y."/>
        </authorList>
    </citation>
    <scope>NUCLEOTIDE SEQUENCE</scope>
    <source>
        <strain evidence="3">HB182678</strain>
    </source>
</reference>
<evidence type="ECO:0000313" key="4">
    <source>
        <dbReference type="Proteomes" id="UP000609121"/>
    </source>
</evidence>
<comment type="caution">
    <text evidence="3">The sequence shown here is derived from an EMBL/GenBank/DDBJ whole genome shotgun (WGS) entry which is preliminary data.</text>
</comment>
<proteinExistence type="inferred from homology"/>
<dbReference type="NCBIfam" id="TIGR04559">
    <property type="entry name" value="SoxH_rel_PQQ_2"/>
    <property type="match status" value="1"/>
</dbReference>
<dbReference type="EMBL" id="JACVXA010000004">
    <property type="protein sequence ID" value="MBE3636988.1"/>
    <property type="molecule type" value="Genomic_DNA"/>
</dbReference>
<gene>
    <name evidence="3" type="ORF">ICN82_02065</name>
</gene>
<dbReference type="InterPro" id="IPR050855">
    <property type="entry name" value="NDM-1-like"/>
</dbReference>
<name>A0A8J7CYU9_9RHOB</name>